<dbReference type="STRING" id="178035.A0A154P8G2"/>
<organism evidence="4 5">
    <name type="scientific">Dufourea novaeangliae</name>
    <name type="common">Sweat bee</name>
    <dbReference type="NCBI Taxonomy" id="178035"/>
    <lineage>
        <taxon>Eukaryota</taxon>
        <taxon>Metazoa</taxon>
        <taxon>Ecdysozoa</taxon>
        <taxon>Arthropoda</taxon>
        <taxon>Hexapoda</taxon>
        <taxon>Insecta</taxon>
        <taxon>Pterygota</taxon>
        <taxon>Neoptera</taxon>
        <taxon>Endopterygota</taxon>
        <taxon>Hymenoptera</taxon>
        <taxon>Apocrita</taxon>
        <taxon>Aculeata</taxon>
        <taxon>Apoidea</taxon>
        <taxon>Anthophila</taxon>
        <taxon>Halictidae</taxon>
        <taxon>Rophitinae</taxon>
        <taxon>Dufourea</taxon>
    </lineage>
</organism>
<dbReference type="InterPro" id="IPR012677">
    <property type="entry name" value="Nucleotide-bd_a/b_plait_sf"/>
</dbReference>
<dbReference type="AlphaFoldDB" id="A0A154P8G2"/>
<reference evidence="4 5" key="1">
    <citation type="submission" date="2015-07" db="EMBL/GenBank/DDBJ databases">
        <title>The genome of Dufourea novaeangliae.</title>
        <authorList>
            <person name="Pan H."/>
            <person name="Kapheim K."/>
        </authorList>
    </citation>
    <scope>NUCLEOTIDE SEQUENCE [LARGE SCALE GENOMIC DNA]</scope>
    <source>
        <strain evidence="4">0120121106</strain>
        <tissue evidence="4">Whole body</tissue>
    </source>
</reference>
<keyword evidence="1 2" id="KW-0694">RNA-binding</keyword>
<sequence>MNNNSVEQPDPDNIKMFVGQVPHDMEENDLRTLFEEFGRVHQINILRDKITGSHRGLKEKIVTGLNFVLNRTGRRHHWQIPNNSKQTAQF</sequence>
<keyword evidence="5" id="KW-1185">Reference proteome</keyword>
<evidence type="ECO:0000313" key="4">
    <source>
        <dbReference type="EMBL" id="KZC08131.1"/>
    </source>
</evidence>
<feature type="domain" description="RRM" evidence="3">
    <location>
        <begin position="14"/>
        <end position="56"/>
    </location>
</feature>
<evidence type="ECO:0000259" key="3">
    <source>
        <dbReference type="PROSITE" id="PS50102"/>
    </source>
</evidence>
<gene>
    <name evidence="4" type="ORF">WN55_10002</name>
</gene>
<proteinExistence type="predicted"/>
<dbReference type="SUPFAM" id="SSF54928">
    <property type="entry name" value="RNA-binding domain, RBD"/>
    <property type="match status" value="1"/>
</dbReference>
<dbReference type="Pfam" id="PF00076">
    <property type="entry name" value="RRM_1"/>
    <property type="match status" value="1"/>
</dbReference>
<dbReference type="InterPro" id="IPR000504">
    <property type="entry name" value="RRM_dom"/>
</dbReference>
<accession>A0A154P8G2</accession>
<protein>
    <submittedName>
        <fullName evidence="4">CUGBP Elav-like family member 6</fullName>
    </submittedName>
</protein>
<dbReference type="PROSITE" id="PS50102">
    <property type="entry name" value="RRM"/>
    <property type="match status" value="1"/>
</dbReference>
<dbReference type="Gene3D" id="3.30.70.330">
    <property type="match status" value="1"/>
</dbReference>
<dbReference type="OrthoDB" id="410044at2759"/>
<name>A0A154P8G2_DUFNO</name>
<dbReference type="GO" id="GO:0003723">
    <property type="term" value="F:RNA binding"/>
    <property type="evidence" value="ECO:0007669"/>
    <property type="project" value="UniProtKB-UniRule"/>
</dbReference>
<dbReference type="Proteomes" id="UP000076502">
    <property type="component" value="Unassembled WGS sequence"/>
</dbReference>
<evidence type="ECO:0000256" key="1">
    <source>
        <dbReference type="ARBA" id="ARBA00022884"/>
    </source>
</evidence>
<evidence type="ECO:0000256" key="2">
    <source>
        <dbReference type="PROSITE-ProRule" id="PRU00176"/>
    </source>
</evidence>
<dbReference type="EMBL" id="KQ434844">
    <property type="protein sequence ID" value="KZC08131.1"/>
    <property type="molecule type" value="Genomic_DNA"/>
</dbReference>
<dbReference type="InterPro" id="IPR035979">
    <property type="entry name" value="RBD_domain_sf"/>
</dbReference>
<evidence type="ECO:0000313" key="5">
    <source>
        <dbReference type="Proteomes" id="UP000076502"/>
    </source>
</evidence>